<name>A0A9Q4L195_9EURY</name>
<proteinExistence type="predicted"/>
<dbReference type="Proteomes" id="UP001154061">
    <property type="component" value="Unassembled WGS sequence"/>
</dbReference>
<reference evidence="2" key="1">
    <citation type="submission" date="2022-06" db="EMBL/GenBank/DDBJ databases">
        <title>Natrinema sp. a new haloarchaeum isolate from saline soil.</title>
        <authorList>
            <person name="Strakova D."/>
            <person name="Galisteo C."/>
            <person name="Sanchez-Porro C."/>
            <person name="Ventosa A."/>
        </authorList>
    </citation>
    <scope>NUCLEOTIDE SEQUENCE</scope>
    <source>
        <strain evidence="2">S1CR25-10</strain>
    </source>
</reference>
<evidence type="ECO:0000256" key="1">
    <source>
        <dbReference type="SAM" id="MobiDB-lite"/>
    </source>
</evidence>
<dbReference type="Pfam" id="PF20126">
    <property type="entry name" value="TumE"/>
    <property type="match status" value="1"/>
</dbReference>
<dbReference type="RefSeq" id="WP_277521199.1">
    <property type="nucleotide sequence ID" value="NZ_JAMQOT010000002.1"/>
</dbReference>
<protein>
    <submittedName>
        <fullName evidence="2">Uncharacterized protein</fullName>
    </submittedName>
</protein>
<comment type="caution">
    <text evidence="2">The sequence shown here is derived from an EMBL/GenBank/DDBJ whole genome shotgun (WGS) entry which is preliminary data.</text>
</comment>
<dbReference type="InterPro" id="IPR045397">
    <property type="entry name" value="TumE-like"/>
</dbReference>
<feature type="compositionally biased region" description="Basic and acidic residues" evidence="1">
    <location>
        <begin position="94"/>
        <end position="111"/>
    </location>
</feature>
<dbReference type="EMBL" id="JAMQOT010000002">
    <property type="protein sequence ID" value="MDF9745719.1"/>
    <property type="molecule type" value="Genomic_DNA"/>
</dbReference>
<keyword evidence="3" id="KW-1185">Reference proteome</keyword>
<feature type="region of interest" description="Disordered" evidence="1">
    <location>
        <begin position="94"/>
        <end position="127"/>
    </location>
</feature>
<dbReference type="AlphaFoldDB" id="A0A9Q4L195"/>
<accession>A0A9Q4L195</accession>
<sequence>MTDRSDGTGTPDDDSSGAPIDFDRLDAIADRLSSDDRFDRIDAQPAFAPDRLVCVYDAGFYPNRVHSARLEIVWFENGDFSLQYHEEHDEGAFDHRWDRHPSDHNARDHVHPGPNAPTPGTDTSHPPDWRDVLSTVLTEIETRQRGFWTP</sequence>
<gene>
    <name evidence="2" type="ORF">NDI89_08970</name>
</gene>
<evidence type="ECO:0000313" key="3">
    <source>
        <dbReference type="Proteomes" id="UP001154061"/>
    </source>
</evidence>
<evidence type="ECO:0000313" key="2">
    <source>
        <dbReference type="EMBL" id="MDF9745719.1"/>
    </source>
</evidence>
<feature type="region of interest" description="Disordered" evidence="1">
    <location>
        <begin position="1"/>
        <end position="22"/>
    </location>
</feature>
<organism evidence="2 3">
    <name type="scientific">Natrinema salsiterrestre</name>
    <dbReference type="NCBI Taxonomy" id="2950540"/>
    <lineage>
        <taxon>Archaea</taxon>
        <taxon>Methanobacteriati</taxon>
        <taxon>Methanobacteriota</taxon>
        <taxon>Stenosarchaea group</taxon>
        <taxon>Halobacteria</taxon>
        <taxon>Halobacteriales</taxon>
        <taxon>Natrialbaceae</taxon>
        <taxon>Natrinema</taxon>
    </lineage>
</organism>